<dbReference type="InterPro" id="IPR003103">
    <property type="entry name" value="BAG_domain"/>
</dbReference>
<dbReference type="SMART" id="SM00264">
    <property type="entry name" value="BAG"/>
    <property type="match status" value="1"/>
</dbReference>
<dbReference type="PROSITE" id="PS50053">
    <property type="entry name" value="UBIQUITIN_2"/>
    <property type="match status" value="1"/>
</dbReference>
<dbReference type="AlphaFoldDB" id="A0A2P2JRK4"/>
<dbReference type="Pfam" id="PF02179">
    <property type="entry name" value="BAG"/>
    <property type="match status" value="1"/>
</dbReference>
<dbReference type="InterPro" id="IPR029071">
    <property type="entry name" value="Ubiquitin-like_domsf"/>
</dbReference>
<dbReference type="GO" id="GO:0050821">
    <property type="term" value="P:protein stabilization"/>
    <property type="evidence" value="ECO:0007669"/>
    <property type="project" value="TreeGrafter"/>
</dbReference>
<dbReference type="SUPFAM" id="SSF54236">
    <property type="entry name" value="Ubiquitin-like"/>
    <property type="match status" value="1"/>
</dbReference>
<dbReference type="PANTHER" id="PTHR12329">
    <property type="entry name" value="BCL2-ASSOCIATED ATHANOGENE"/>
    <property type="match status" value="1"/>
</dbReference>
<protein>
    <submittedName>
        <fullName evidence="4">Uncharacterized protein MANES_18G141400</fullName>
    </submittedName>
</protein>
<dbReference type="GO" id="GO:0000774">
    <property type="term" value="F:adenyl-nucleotide exchange factor activity"/>
    <property type="evidence" value="ECO:0007669"/>
    <property type="project" value="TreeGrafter"/>
</dbReference>
<name>A0A2P2JRK4_RHIMU</name>
<keyword evidence="1" id="KW-0143">Chaperone</keyword>
<organism evidence="4">
    <name type="scientific">Rhizophora mucronata</name>
    <name type="common">Asiatic mangrove</name>
    <dbReference type="NCBI Taxonomy" id="61149"/>
    <lineage>
        <taxon>Eukaryota</taxon>
        <taxon>Viridiplantae</taxon>
        <taxon>Streptophyta</taxon>
        <taxon>Embryophyta</taxon>
        <taxon>Tracheophyta</taxon>
        <taxon>Spermatophyta</taxon>
        <taxon>Magnoliopsida</taxon>
        <taxon>eudicotyledons</taxon>
        <taxon>Gunneridae</taxon>
        <taxon>Pentapetalae</taxon>
        <taxon>rosids</taxon>
        <taxon>fabids</taxon>
        <taxon>Malpighiales</taxon>
        <taxon>Rhizophoraceae</taxon>
        <taxon>Rhizophora</taxon>
    </lineage>
</organism>
<evidence type="ECO:0000256" key="1">
    <source>
        <dbReference type="ARBA" id="ARBA00023186"/>
    </source>
</evidence>
<dbReference type="SUPFAM" id="SSF63491">
    <property type="entry name" value="BAG domain"/>
    <property type="match status" value="1"/>
</dbReference>
<evidence type="ECO:0000313" key="4">
    <source>
        <dbReference type="EMBL" id="MBW96115.1"/>
    </source>
</evidence>
<dbReference type="Gene3D" id="3.10.20.90">
    <property type="entry name" value="Phosphatidylinositol 3-kinase Catalytic Subunit, Chain A, domain 1"/>
    <property type="match status" value="1"/>
</dbReference>
<dbReference type="Pfam" id="PF00240">
    <property type="entry name" value="ubiquitin"/>
    <property type="match status" value="1"/>
</dbReference>
<proteinExistence type="predicted"/>
<reference evidence="4" key="1">
    <citation type="submission" date="2018-02" db="EMBL/GenBank/DDBJ databases">
        <title>Rhizophora mucronata_Transcriptome.</title>
        <authorList>
            <person name="Meera S.P."/>
            <person name="Sreeshan A."/>
            <person name="Augustine A."/>
        </authorList>
    </citation>
    <scope>NUCLEOTIDE SEQUENCE</scope>
    <source>
        <tissue evidence="4">Leaf</tissue>
    </source>
</reference>
<dbReference type="Gene3D" id="1.20.58.120">
    <property type="entry name" value="BAG domain"/>
    <property type="match status" value="1"/>
</dbReference>
<feature type="domain" description="Ubiquitin-like" evidence="2">
    <location>
        <begin position="44"/>
        <end position="112"/>
    </location>
</feature>
<dbReference type="EMBL" id="GGEC01015632">
    <property type="protein sequence ID" value="MBW96115.1"/>
    <property type="molecule type" value="Transcribed_RNA"/>
</dbReference>
<dbReference type="GO" id="GO:0051087">
    <property type="term" value="F:protein-folding chaperone binding"/>
    <property type="evidence" value="ECO:0007669"/>
    <property type="project" value="InterPro"/>
</dbReference>
<accession>A0A2P2JRK4</accession>
<dbReference type="PROSITE" id="PS51035">
    <property type="entry name" value="BAG"/>
    <property type="match status" value="1"/>
</dbReference>
<dbReference type="PANTHER" id="PTHR12329:SF16">
    <property type="entry name" value="BAG FAMILY MOLECULAR CHAPERONE REGULATOR 1"/>
    <property type="match status" value="1"/>
</dbReference>
<dbReference type="InterPro" id="IPR000626">
    <property type="entry name" value="Ubiquitin-like_dom"/>
</dbReference>
<evidence type="ECO:0000259" key="3">
    <source>
        <dbReference type="PROSITE" id="PS51035"/>
    </source>
</evidence>
<feature type="domain" description="BAG" evidence="3">
    <location>
        <begin position="134"/>
        <end position="215"/>
    </location>
</feature>
<evidence type="ECO:0000259" key="2">
    <source>
        <dbReference type="PROSITE" id="PS50053"/>
    </source>
</evidence>
<dbReference type="GO" id="GO:0005737">
    <property type="term" value="C:cytoplasm"/>
    <property type="evidence" value="ECO:0007669"/>
    <property type="project" value="TreeGrafter"/>
</dbReference>
<sequence>MRRSTSKGSEDGGFKNGEIDWELRPGGMLVQKRDVGDISSGSVIKIKVSYGSYHYDVTIPAQSTFGDLKRVLAHETGLEPKEQRLLFRGKEKEDVECLHMVGVKGMSKVILLEDPASKERKLEEMKSDQAMLKAYEAVAQVRSEVDKLAEKVLELETTVCGGNKVADKELVVLTELLMLLLLKLDTIAAYGEAKVQRRIEVRRVQSFVDMLDNLKARNSNPISNSSKAVSVTTKWEMFESVLGSLSSPAPIRSATKVTQEWELFD</sequence>
<dbReference type="InterPro" id="IPR039773">
    <property type="entry name" value="BAG_chaperone_regulator"/>
</dbReference>
<dbReference type="InterPro" id="IPR036533">
    <property type="entry name" value="BAG_dom_sf"/>
</dbReference>